<name>A0A1A9V8L4_GLOAU</name>
<organism evidence="1 2">
    <name type="scientific">Glossina austeni</name>
    <name type="common">Savannah tsetse fly</name>
    <dbReference type="NCBI Taxonomy" id="7395"/>
    <lineage>
        <taxon>Eukaryota</taxon>
        <taxon>Metazoa</taxon>
        <taxon>Ecdysozoa</taxon>
        <taxon>Arthropoda</taxon>
        <taxon>Hexapoda</taxon>
        <taxon>Insecta</taxon>
        <taxon>Pterygota</taxon>
        <taxon>Neoptera</taxon>
        <taxon>Endopterygota</taxon>
        <taxon>Diptera</taxon>
        <taxon>Brachycera</taxon>
        <taxon>Muscomorpha</taxon>
        <taxon>Hippoboscoidea</taxon>
        <taxon>Glossinidae</taxon>
        <taxon>Glossina</taxon>
    </lineage>
</organism>
<protein>
    <submittedName>
        <fullName evidence="1">Uncharacterized protein</fullName>
    </submittedName>
</protein>
<dbReference type="EnsemblMetazoa" id="GAUT029314-RA">
    <property type="protein sequence ID" value="GAUT029314-PA"/>
    <property type="gene ID" value="GAUT029314"/>
</dbReference>
<reference evidence="1" key="1">
    <citation type="submission" date="2020-05" db="UniProtKB">
        <authorList>
            <consortium name="EnsemblMetazoa"/>
        </authorList>
    </citation>
    <scope>IDENTIFICATION</scope>
    <source>
        <strain evidence="1">TTRI</strain>
    </source>
</reference>
<proteinExistence type="predicted"/>
<dbReference type="VEuPathDB" id="VectorBase:GAUT029314"/>
<evidence type="ECO:0000313" key="2">
    <source>
        <dbReference type="Proteomes" id="UP000078200"/>
    </source>
</evidence>
<dbReference type="Proteomes" id="UP000078200">
    <property type="component" value="Unassembled WGS sequence"/>
</dbReference>
<sequence>MEAYTRTPQYYALLRAEGTAERILPNEWAEAIFAATAKTVNIIKSFMTMLRLAFNSIQYSSREKLKQNHRHTKENKDLVTHLDNPIGRFRGKRCAQIPNKTGASQVFAARYSQFRNTSSKSYLLAIFATHYEYFGFLIFTPVAAKAELTATKTIISTTMQGFMALTS</sequence>
<keyword evidence="2" id="KW-1185">Reference proteome</keyword>
<dbReference type="AlphaFoldDB" id="A0A1A9V8L4"/>
<accession>A0A1A9V8L4</accession>
<evidence type="ECO:0000313" key="1">
    <source>
        <dbReference type="EnsemblMetazoa" id="GAUT029314-PA"/>
    </source>
</evidence>